<dbReference type="OrthoDB" id="4220372at2759"/>
<reference evidence="3 4" key="1">
    <citation type="submission" date="2016-03" db="EMBL/GenBank/DDBJ databases">
        <authorList>
            <person name="Ploux O."/>
        </authorList>
    </citation>
    <scope>NUCLEOTIDE SEQUENCE [LARGE SCALE GENOMIC DNA]</scope>
    <source>
        <strain evidence="3 4">UAMH 11012</strain>
    </source>
</reference>
<dbReference type="AlphaFoldDB" id="A0A1L7XVF3"/>
<proteinExistence type="predicted"/>
<dbReference type="InterPro" id="IPR053175">
    <property type="entry name" value="DHMBA_Reg_Transcription_Factor"/>
</dbReference>
<keyword evidence="4" id="KW-1185">Reference proteome</keyword>
<dbReference type="Proteomes" id="UP000184330">
    <property type="component" value="Unassembled WGS sequence"/>
</dbReference>
<protein>
    <submittedName>
        <fullName evidence="3">Related to negative acting factor</fullName>
    </submittedName>
</protein>
<evidence type="ECO:0000256" key="1">
    <source>
        <dbReference type="ARBA" id="ARBA00023242"/>
    </source>
</evidence>
<dbReference type="CDD" id="cd00067">
    <property type="entry name" value="GAL4"/>
    <property type="match status" value="1"/>
</dbReference>
<dbReference type="PANTHER" id="PTHR38791:SF13">
    <property type="entry name" value="ZN(2)-C6 FUNGAL-TYPE DOMAIN-CONTAINING PROTEIN"/>
    <property type="match status" value="1"/>
</dbReference>
<evidence type="ECO:0000313" key="4">
    <source>
        <dbReference type="Proteomes" id="UP000184330"/>
    </source>
</evidence>
<evidence type="ECO:0000259" key="2">
    <source>
        <dbReference type="PROSITE" id="PS50048"/>
    </source>
</evidence>
<dbReference type="PROSITE" id="PS00463">
    <property type="entry name" value="ZN2_CY6_FUNGAL_1"/>
    <property type="match status" value="1"/>
</dbReference>
<dbReference type="SUPFAM" id="SSF57701">
    <property type="entry name" value="Zn2/Cys6 DNA-binding domain"/>
    <property type="match status" value="1"/>
</dbReference>
<organism evidence="3 4">
    <name type="scientific">Phialocephala subalpina</name>
    <dbReference type="NCBI Taxonomy" id="576137"/>
    <lineage>
        <taxon>Eukaryota</taxon>
        <taxon>Fungi</taxon>
        <taxon>Dikarya</taxon>
        <taxon>Ascomycota</taxon>
        <taxon>Pezizomycotina</taxon>
        <taxon>Leotiomycetes</taxon>
        <taxon>Helotiales</taxon>
        <taxon>Mollisiaceae</taxon>
        <taxon>Phialocephala</taxon>
        <taxon>Phialocephala fortinii species complex</taxon>
    </lineage>
</organism>
<dbReference type="EMBL" id="FJOG01000064">
    <property type="protein sequence ID" value="CZR69032.1"/>
    <property type="molecule type" value="Genomic_DNA"/>
</dbReference>
<dbReference type="PROSITE" id="PS50048">
    <property type="entry name" value="ZN2_CY6_FUNGAL_2"/>
    <property type="match status" value="1"/>
</dbReference>
<dbReference type="PANTHER" id="PTHR38791">
    <property type="entry name" value="ZN(II)2CYS6 TRANSCRIPTION FACTOR (EUROFUNG)-RELATED-RELATED"/>
    <property type="match status" value="1"/>
</dbReference>
<dbReference type="InterPro" id="IPR036864">
    <property type="entry name" value="Zn2-C6_fun-type_DNA-bd_sf"/>
</dbReference>
<dbReference type="InterPro" id="IPR001138">
    <property type="entry name" value="Zn2Cys6_DnaBD"/>
</dbReference>
<dbReference type="GO" id="GO:0008270">
    <property type="term" value="F:zinc ion binding"/>
    <property type="evidence" value="ECO:0007669"/>
    <property type="project" value="InterPro"/>
</dbReference>
<evidence type="ECO:0000313" key="3">
    <source>
        <dbReference type="EMBL" id="CZR69032.1"/>
    </source>
</evidence>
<dbReference type="SMART" id="SM00066">
    <property type="entry name" value="GAL4"/>
    <property type="match status" value="1"/>
</dbReference>
<dbReference type="STRING" id="576137.A0A1L7XVF3"/>
<keyword evidence="1" id="KW-0539">Nucleus</keyword>
<accession>A0A1L7XVF3</accession>
<gene>
    <name evidence="3" type="ORF">PAC_18933</name>
</gene>
<dbReference type="Gene3D" id="4.10.240.10">
    <property type="entry name" value="Zn(2)-C6 fungal-type DNA-binding domain"/>
    <property type="match status" value="1"/>
</dbReference>
<name>A0A1L7XVF3_9HELO</name>
<dbReference type="GO" id="GO:0000981">
    <property type="term" value="F:DNA-binding transcription factor activity, RNA polymerase II-specific"/>
    <property type="evidence" value="ECO:0007669"/>
    <property type="project" value="InterPro"/>
</dbReference>
<sequence>MVFKGKLSRGCESCRKLHTKCDEKRPACSRCVRTKRSCTGYRDELDLMFRRADVKSKERSRKSGTKNHEQLSLVVGSKPSHDYTMMRAREESQFLLSGSHGRALPPSKEYLALCFFYQTTLEPLIDADHIQYLHLQLPTLFSQCGADSALHLATQAISLAVWAKSRPNDMDARHLSRTRYLQSLSAMKAAIRDAVKVKSDETLYTVLLLSGYETITFDSEALPAWGAHIDGATALVSHRGRENFCTPFACNMFLFIRRNTIQSQSQISEPIDKIFDEFAEILSPYENVEDRLLSKTMHIPKLQSLANSLISRPTYAVDVNEVFELIQAAEDIDRELVNWARQIPINWSHTTVTRMAPQLSRSTFIPIQIHRYPHFYAARVWNSYRVHRLIIQSILFRVSSCMYLSTDYRQGRTEKINRVMVDDVCASVPFLLGYDLSELKRSADNLQDENFLWPQSMMTKAGISGHTGKFSLIWPLYIACSVPSIPETQRRWMRAQLGWIAETGVAQAQSVLDAESQTLMGGPESFRFDCV</sequence>
<dbReference type="Pfam" id="PF00172">
    <property type="entry name" value="Zn_clus"/>
    <property type="match status" value="1"/>
</dbReference>
<feature type="domain" description="Zn(2)-C6 fungal-type" evidence="2">
    <location>
        <begin position="10"/>
        <end position="39"/>
    </location>
</feature>